<dbReference type="Proteomes" id="UP000235388">
    <property type="component" value="Unassembled WGS sequence"/>
</dbReference>
<organism evidence="1 2">
    <name type="scientific">Puccinia coronata f. sp. avenae</name>
    <dbReference type="NCBI Taxonomy" id="200324"/>
    <lineage>
        <taxon>Eukaryota</taxon>
        <taxon>Fungi</taxon>
        <taxon>Dikarya</taxon>
        <taxon>Basidiomycota</taxon>
        <taxon>Pucciniomycotina</taxon>
        <taxon>Pucciniomycetes</taxon>
        <taxon>Pucciniales</taxon>
        <taxon>Pucciniaceae</taxon>
        <taxon>Puccinia</taxon>
    </lineage>
</organism>
<evidence type="ECO:0000313" key="2">
    <source>
        <dbReference type="Proteomes" id="UP000235388"/>
    </source>
</evidence>
<name>A0A2N5V156_9BASI</name>
<accession>A0A2N5V156</accession>
<sequence>MPHQRGPRKSNPWSLLAQLNFNWFLSNEIEDTPQANQFSQAIAPDKQLLGPALFLGQANQRLLGLSRSAPTDNLPLQLVGNQVGTFSNACSR</sequence>
<dbReference type="EMBL" id="PGCJ01000144">
    <property type="protein sequence ID" value="PLW43740.1"/>
    <property type="molecule type" value="Genomic_DNA"/>
</dbReference>
<proteinExistence type="predicted"/>
<dbReference type="AlphaFoldDB" id="A0A2N5V156"/>
<keyword evidence="2" id="KW-1185">Reference proteome</keyword>
<gene>
    <name evidence="1" type="ORF">PCANC_19410</name>
</gene>
<evidence type="ECO:0000313" key="1">
    <source>
        <dbReference type="EMBL" id="PLW43740.1"/>
    </source>
</evidence>
<protein>
    <submittedName>
        <fullName evidence="1">Uncharacterized protein</fullName>
    </submittedName>
</protein>
<reference evidence="1 2" key="1">
    <citation type="submission" date="2017-11" db="EMBL/GenBank/DDBJ databases">
        <title>De novo assembly and phasing of dikaryotic genomes from two isolates of Puccinia coronata f. sp. avenae, the causal agent of oat crown rust.</title>
        <authorList>
            <person name="Miller M.E."/>
            <person name="Zhang Y."/>
            <person name="Omidvar V."/>
            <person name="Sperschneider J."/>
            <person name="Schwessinger B."/>
            <person name="Raley C."/>
            <person name="Palmer J.M."/>
            <person name="Garnica D."/>
            <person name="Upadhyaya N."/>
            <person name="Rathjen J."/>
            <person name="Taylor J.M."/>
            <person name="Park R.F."/>
            <person name="Dodds P.N."/>
            <person name="Hirsch C.D."/>
            <person name="Kianian S.F."/>
            <person name="Figueroa M."/>
        </authorList>
    </citation>
    <scope>NUCLEOTIDE SEQUENCE [LARGE SCALE GENOMIC DNA]</scope>
    <source>
        <strain evidence="1">12NC29</strain>
    </source>
</reference>
<comment type="caution">
    <text evidence="1">The sequence shown here is derived from an EMBL/GenBank/DDBJ whole genome shotgun (WGS) entry which is preliminary data.</text>
</comment>